<comment type="caution">
    <text evidence="1">The sequence shown here is derived from an EMBL/GenBank/DDBJ whole genome shotgun (WGS) entry which is preliminary data.</text>
</comment>
<accession>A0A1F5H3A1</accession>
<organism evidence="1 2">
    <name type="scientific">Candidatus Curtissbacteria bacterium RIFCSPLOWO2_01_FULL_42_50</name>
    <dbReference type="NCBI Taxonomy" id="1797730"/>
    <lineage>
        <taxon>Bacteria</taxon>
        <taxon>Candidatus Curtissiibacteriota</taxon>
    </lineage>
</organism>
<sequence>MSNKKGAILHLETHQTYPATRDELVKECNELSDFSEEDKMWFMTHLPDRTYSSADAVIKTLGL</sequence>
<evidence type="ECO:0008006" key="3">
    <source>
        <dbReference type="Google" id="ProtNLM"/>
    </source>
</evidence>
<dbReference type="AlphaFoldDB" id="A0A1F5H3A1"/>
<name>A0A1F5H3A1_9BACT</name>
<reference evidence="1 2" key="1">
    <citation type="journal article" date="2016" name="Nat. Commun.">
        <title>Thousands of microbial genomes shed light on interconnected biogeochemical processes in an aquifer system.</title>
        <authorList>
            <person name="Anantharaman K."/>
            <person name="Brown C.T."/>
            <person name="Hug L.A."/>
            <person name="Sharon I."/>
            <person name="Castelle C.J."/>
            <person name="Probst A.J."/>
            <person name="Thomas B.C."/>
            <person name="Singh A."/>
            <person name="Wilkins M.J."/>
            <person name="Karaoz U."/>
            <person name="Brodie E.L."/>
            <person name="Williams K.H."/>
            <person name="Hubbard S.S."/>
            <person name="Banfield J.F."/>
        </authorList>
    </citation>
    <scope>NUCLEOTIDE SEQUENCE [LARGE SCALE GENOMIC DNA]</scope>
</reference>
<evidence type="ECO:0000313" key="2">
    <source>
        <dbReference type="Proteomes" id="UP000177039"/>
    </source>
</evidence>
<proteinExistence type="predicted"/>
<dbReference type="EMBL" id="MFBT01000035">
    <property type="protein sequence ID" value="OGD98525.1"/>
    <property type="molecule type" value="Genomic_DNA"/>
</dbReference>
<gene>
    <name evidence="1" type="ORF">A3B54_00290</name>
</gene>
<dbReference type="Proteomes" id="UP000177039">
    <property type="component" value="Unassembled WGS sequence"/>
</dbReference>
<evidence type="ECO:0000313" key="1">
    <source>
        <dbReference type="EMBL" id="OGD98525.1"/>
    </source>
</evidence>
<protein>
    <recommendedName>
        <fullName evidence="3">DUF2795 domain-containing protein</fullName>
    </recommendedName>
</protein>